<evidence type="ECO:0000313" key="15">
    <source>
        <dbReference type="EMBL" id="KAK4269385.1"/>
    </source>
</evidence>
<dbReference type="InterPro" id="IPR000719">
    <property type="entry name" value="Prot_kinase_dom"/>
</dbReference>
<evidence type="ECO:0000256" key="8">
    <source>
        <dbReference type="ARBA" id="ARBA00022777"/>
    </source>
</evidence>
<keyword evidence="7" id="KW-0547">Nucleotide-binding</keyword>
<dbReference type="PANTHER" id="PTHR47982">
    <property type="entry name" value="PROLINE-RICH RECEPTOR-LIKE PROTEIN KINASE PERK4"/>
    <property type="match status" value="1"/>
</dbReference>
<protein>
    <recommendedName>
        <fullName evidence="2">non-specific serine/threonine protein kinase</fullName>
        <ecNumber evidence="2">2.7.11.1</ecNumber>
    </recommendedName>
</protein>
<keyword evidence="6" id="KW-0812">Transmembrane</keyword>
<gene>
    <name evidence="15" type="ORF">QN277_022548</name>
</gene>
<evidence type="ECO:0000256" key="2">
    <source>
        <dbReference type="ARBA" id="ARBA00012513"/>
    </source>
</evidence>
<proteinExistence type="predicted"/>
<evidence type="ECO:0000256" key="6">
    <source>
        <dbReference type="ARBA" id="ARBA00022692"/>
    </source>
</evidence>
<evidence type="ECO:0000256" key="1">
    <source>
        <dbReference type="ARBA" id="ARBA00004162"/>
    </source>
</evidence>
<keyword evidence="5" id="KW-0808">Transferase</keyword>
<keyword evidence="10" id="KW-1133">Transmembrane helix</keyword>
<dbReference type="PROSITE" id="PS50011">
    <property type="entry name" value="PROTEIN_KINASE_DOM"/>
    <property type="match status" value="1"/>
</dbReference>
<dbReference type="PANTHER" id="PTHR47982:SF35">
    <property type="entry name" value="PROLINE-RICH RECEPTOR-LIKE PROTEIN KINASE PERK1-RELATED"/>
    <property type="match status" value="1"/>
</dbReference>
<evidence type="ECO:0000256" key="12">
    <source>
        <dbReference type="ARBA" id="ARBA00047899"/>
    </source>
</evidence>
<dbReference type="EC" id="2.7.11.1" evidence="2"/>
<keyword evidence="8" id="KW-0418">Kinase</keyword>
<dbReference type="EMBL" id="JAWXYG010000006">
    <property type="protein sequence ID" value="KAK4269385.1"/>
    <property type="molecule type" value="Genomic_DNA"/>
</dbReference>
<keyword evidence="11" id="KW-0472">Membrane</keyword>
<comment type="catalytic activity">
    <reaction evidence="12">
        <text>L-threonyl-[protein] + ATP = O-phospho-L-threonyl-[protein] + ADP + H(+)</text>
        <dbReference type="Rhea" id="RHEA:46608"/>
        <dbReference type="Rhea" id="RHEA-COMP:11060"/>
        <dbReference type="Rhea" id="RHEA-COMP:11605"/>
        <dbReference type="ChEBI" id="CHEBI:15378"/>
        <dbReference type="ChEBI" id="CHEBI:30013"/>
        <dbReference type="ChEBI" id="CHEBI:30616"/>
        <dbReference type="ChEBI" id="CHEBI:61977"/>
        <dbReference type="ChEBI" id="CHEBI:456216"/>
        <dbReference type="EC" id="2.7.11.1"/>
    </reaction>
</comment>
<evidence type="ECO:0000259" key="14">
    <source>
        <dbReference type="PROSITE" id="PS50011"/>
    </source>
</evidence>
<sequence length="119" mass="12995">MKIAIGSAKGLAYLHEECEPKIIHRDIKATNILVDDRFEPKVADFGLARISPESQIWTQTIMGTCGYLALEYATAGNLTAKVDVYSFGVVLLELITGRKPVGDAGIFPNGSIVEWVRTV</sequence>
<comment type="subcellular location">
    <subcellularLocation>
        <location evidence="1">Cell membrane</location>
        <topology evidence="1">Single-pass membrane protein</topology>
    </subcellularLocation>
</comment>
<dbReference type="SUPFAM" id="SSF56112">
    <property type="entry name" value="Protein kinase-like (PK-like)"/>
    <property type="match status" value="1"/>
</dbReference>
<dbReference type="InterPro" id="IPR011009">
    <property type="entry name" value="Kinase-like_dom_sf"/>
</dbReference>
<evidence type="ECO:0000256" key="3">
    <source>
        <dbReference type="ARBA" id="ARBA00022475"/>
    </source>
</evidence>
<accession>A0AAE1JFF6</accession>
<keyword evidence="4" id="KW-0723">Serine/threonine-protein kinase</keyword>
<keyword evidence="9" id="KW-0067">ATP-binding</keyword>
<dbReference type="Pfam" id="PF00069">
    <property type="entry name" value="Pkinase"/>
    <property type="match status" value="1"/>
</dbReference>
<evidence type="ECO:0000256" key="4">
    <source>
        <dbReference type="ARBA" id="ARBA00022527"/>
    </source>
</evidence>
<comment type="caution">
    <text evidence="15">The sequence shown here is derived from an EMBL/GenBank/DDBJ whole genome shotgun (WGS) entry which is preliminary data.</text>
</comment>
<keyword evidence="16" id="KW-1185">Reference proteome</keyword>
<name>A0AAE1JFF6_9FABA</name>
<evidence type="ECO:0000256" key="9">
    <source>
        <dbReference type="ARBA" id="ARBA00022840"/>
    </source>
</evidence>
<dbReference type="GO" id="GO:0005886">
    <property type="term" value="C:plasma membrane"/>
    <property type="evidence" value="ECO:0007669"/>
    <property type="project" value="UniProtKB-SubCell"/>
</dbReference>
<dbReference type="InterPro" id="IPR047117">
    <property type="entry name" value="PERK1-13-like"/>
</dbReference>
<evidence type="ECO:0000256" key="10">
    <source>
        <dbReference type="ARBA" id="ARBA00022989"/>
    </source>
</evidence>
<dbReference type="PROSITE" id="PS00108">
    <property type="entry name" value="PROTEIN_KINASE_ST"/>
    <property type="match status" value="1"/>
</dbReference>
<organism evidence="15 16">
    <name type="scientific">Acacia crassicarpa</name>
    <name type="common">northern wattle</name>
    <dbReference type="NCBI Taxonomy" id="499986"/>
    <lineage>
        <taxon>Eukaryota</taxon>
        <taxon>Viridiplantae</taxon>
        <taxon>Streptophyta</taxon>
        <taxon>Embryophyta</taxon>
        <taxon>Tracheophyta</taxon>
        <taxon>Spermatophyta</taxon>
        <taxon>Magnoliopsida</taxon>
        <taxon>eudicotyledons</taxon>
        <taxon>Gunneridae</taxon>
        <taxon>Pentapetalae</taxon>
        <taxon>rosids</taxon>
        <taxon>fabids</taxon>
        <taxon>Fabales</taxon>
        <taxon>Fabaceae</taxon>
        <taxon>Caesalpinioideae</taxon>
        <taxon>mimosoid clade</taxon>
        <taxon>Acacieae</taxon>
        <taxon>Acacia</taxon>
    </lineage>
</organism>
<keyword evidence="3" id="KW-1003">Cell membrane</keyword>
<evidence type="ECO:0000256" key="5">
    <source>
        <dbReference type="ARBA" id="ARBA00022679"/>
    </source>
</evidence>
<dbReference type="Proteomes" id="UP001293593">
    <property type="component" value="Unassembled WGS sequence"/>
</dbReference>
<dbReference type="GO" id="GO:0005524">
    <property type="term" value="F:ATP binding"/>
    <property type="evidence" value="ECO:0007669"/>
    <property type="project" value="UniProtKB-KW"/>
</dbReference>
<evidence type="ECO:0000256" key="13">
    <source>
        <dbReference type="ARBA" id="ARBA00048679"/>
    </source>
</evidence>
<evidence type="ECO:0000313" key="16">
    <source>
        <dbReference type="Proteomes" id="UP001293593"/>
    </source>
</evidence>
<evidence type="ECO:0000256" key="7">
    <source>
        <dbReference type="ARBA" id="ARBA00022741"/>
    </source>
</evidence>
<feature type="domain" description="Protein kinase" evidence="14">
    <location>
        <begin position="1"/>
        <end position="119"/>
    </location>
</feature>
<comment type="catalytic activity">
    <reaction evidence="13">
        <text>L-seryl-[protein] + ATP = O-phospho-L-seryl-[protein] + ADP + H(+)</text>
        <dbReference type="Rhea" id="RHEA:17989"/>
        <dbReference type="Rhea" id="RHEA-COMP:9863"/>
        <dbReference type="Rhea" id="RHEA-COMP:11604"/>
        <dbReference type="ChEBI" id="CHEBI:15378"/>
        <dbReference type="ChEBI" id="CHEBI:29999"/>
        <dbReference type="ChEBI" id="CHEBI:30616"/>
        <dbReference type="ChEBI" id="CHEBI:83421"/>
        <dbReference type="ChEBI" id="CHEBI:456216"/>
        <dbReference type="EC" id="2.7.11.1"/>
    </reaction>
</comment>
<dbReference type="Gene3D" id="1.10.510.10">
    <property type="entry name" value="Transferase(Phosphotransferase) domain 1"/>
    <property type="match status" value="1"/>
</dbReference>
<reference evidence="15" key="1">
    <citation type="submission" date="2023-10" db="EMBL/GenBank/DDBJ databases">
        <title>Chromosome-level genome of the transformable northern wattle, Acacia crassicarpa.</title>
        <authorList>
            <person name="Massaro I."/>
            <person name="Sinha N.R."/>
            <person name="Poethig S."/>
            <person name="Leichty A.R."/>
        </authorList>
    </citation>
    <scope>NUCLEOTIDE SEQUENCE</scope>
    <source>
        <strain evidence="15">Acra3RX</strain>
        <tissue evidence="15">Leaf</tissue>
    </source>
</reference>
<evidence type="ECO:0000256" key="11">
    <source>
        <dbReference type="ARBA" id="ARBA00023136"/>
    </source>
</evidence>
<dbReference type="AlphaFoldDB" id="A0AAE1JFF6"/>
<dbReference type="GO" id="GO:0004674">
    <property type="term" value="F:protein serine/threonine kinase activity"/>
    <property type="evidence" value="ECO:0007669"/>
    <property type="project" value="UniProtKB-KW"/>
</dbReference>
<dbReference type="InterPro" id="IPR008271">
    <property type="entry name" value="Ser/Thr_kinase_AS"/>
</dbReference>